<protein>
    <submittedName>
        <fullName evidence="2">Uncharacterized protein</fullName>
    </submittedName>
</protein>
<organism evidence="2">
    <name type="scientific">Anguilla anguilla</name>
    <name type="common">European freshwater eel</name>
    <name type="synonym">Muraena anguilla</name>
    <dbReference type="NCBI Taxonomy" id="7936"/>
    <lineage>
        <taxon>Eukaryota</taxon>
        <taxon>Metazoa</taxon>
        <taxon>Chordata</taxon>
        <taxon>Craniata</taxon>
        <taxon>Vertebrata</taxon>
        <taxon>Euteleostomi</taxon>
        <taxon>Actinopterygii</taxon>
        <taxon>Neopterygii</taxon>
        <taxon>Teleostei</taxon>
        <taxon>Anguilliformes</taxon>
        <taxon>Anguillidae</taxon>
        <taxon>Anguilla</taxon>
    </lineage>
</organism>
<evidence type="ECO:0000313" key="2">
    <source>
        <dbReference type="EMBL" id="JAH94504.1"/>
    </source>
</evidence>
<sequence length="63" mass="7237">MASFILDHGKNINTVGQFLAMAVMLTVDVCRWFFRYFRFAAIMWFNEGSFRPGRNGTGSNQPN</sequence>
<keyword evidence="1" id="KW-1133">Transmembrane helix</keyword>
<reference evidence="2" key="1">
    <citation type="submission" date="2014-11" db="EMBL/GenBank/DDBJ databases">
        <authorList>
            <person name="Amaro Gonzalez C."/>
        </authorList>
    </citation>
    <scope>NUCLEOTIDE SEQUENCE</scope>
</reference>
<keyword evidence="1" id="KW-0472">Membrane</keyword>
<reference evidence="2" key="2">
    <citation type="journal article" date="2015" name="Fish Shellfish Immunol.">
        <title>Early steps in the European eel (Anguilla anguilla)-Vibrio vulnificus interaction in the gills: Role of the RtxA13 toxin.</title>
        <authorList>
            <person name="Callol A."/>
            <person name="Pajuelo D."/>
            <person name="Ebbesson L."/>
            <person name="Teles M."/>
            <person name="MacKenzie S."/>
            <person name="Amaro C."/>
        </authorList>
    </citation>
    <scope>NUCLEOTIDE SEQUENCE</scope>
</reference>
<dbReference type="AlphaFoldDB" id="A0A0E9WVR6"/>
<proteinExistence type="predicted"/>
<keyword evidence="1" id="KW-0812">Transmembrane</keyword>
<evidence type="ECO:0000256" key="1">
    <source>
        <dbReference type="SAM" id="Phobius"/>
    </source>
</evidence>
<feature type="transmembrane region" description="Helical" evidence="1">
    <location>
        <begin position="15"/>
        <end position="34"/>
    </location>
</feature>
<accession>A0A0E9WVR6</accession>
<dbReference type="EMBL" id="GBXM01014073">
    <property type="protein sequence ID" value="JAH94504.1"/>
    <property type="molecule type" value="Transcribed_RNA"/>
</dbReference>
<name>A0A0E9WVR6_ANGAN</name>